<feature type="transmembrane region" description="Helical" evidence="11">
    <location>
        <begin position="221"/>
        <end position="237"/>
    </location>
</feature>
<dbReference type="Gene3D" id="1.20.1530.20">
    <property type="match status" value="1"/>
</dbReference>
<keyword evidence="9 11" id="KW-0472">Membrane</keyword>
<dbReference type="AlphaFoldDB" id="A0A9Q9CNL2"/>
<comment type="similarity">
    <text evidence="2">Belongs to the monovalent cation:proton antiporter 2 (CPA2) transporter (TC 2.A.37) family.</text>
</comment>
<evidence type="ECO:0000256" key="2">
    <source>
        <dbReference type="ARBA" id="ARBA00005551"/>
    </source>
</evidence>
<dbReference type="GO" id="GO:1902600">
    <property type="term" value="P:proton transmembrane transport"/>
    <property type="evidence" value="ECO:0007669"/>
    <property type="project" value="InterPro"/>
</dbReference>
<accession>A0A9Q9CNL2</accession>
<dbReference type="Pfam" id="PF00999">
    <property type="entry name" value="Na_H_Exchanger"/>
    <property type="match status" value="1"/>
</dbReference>
<evidence type="ECO:0000259" key="12">
    <source>
        <dbReference type="Pfam" id="PF00999"/>
    </source>
</evidence>
<organism evidence="14 16">
    <name type="scientific">Turicibacter bilis</name>
    <dbReference type="NCBI Taxonomy" id="2735723"/>
    <lineage>
        <taxon>Bacteria</taxon>
        <taxon>Bacillati</taxon>
        <taxon>Bacillota</taxon>
        <taxon>Erysipelotrichia</taxon>
        <taxon>Erysipelotrichales</taxon>
        <taxon>Turicibacteraceae</taxon>
        <taxon>Turicibacter</taxon>
    </lineage>
</organism>
<evidence type="ECO:0000256" key="9">
    <source>
        <dbReference type="ARBA" id="ARBA00023136"/>
    </source>
</evidence>
<evidence type="ECO:0000256" key="6">
    <source>
        <dbReference type="ARBA" id="ARBA00022989"/>
    </source>
</evidence>
<dbReference type="GO" id="GO:0006814">
    <property type="term" value="P:sodium ion transport"/>
    <property type="evidence" value="ECO:0007669"/>
    <property type="project" value="UniProtKB-KW"/>
</dbReference>
<feature type="transmembrane region" description="Helical" evidence="11">
    <location>
        <begin position="187"/>
        <end position="209"/>
    </location>
</feature>
<evidence type="ECO:0000256" key="4">
    <source>
        <dbReference type="ARBA" id="ARBA00022449"/>
    </source>
</evidence>
<feature type="transmembrane region" description="Helical" evidence="11">
    <location>
        <begin position="273"/>
        <end position="289"/>
    </location>
</feature>
<evidence type="ECO:0000313" key="16">
    <source>
        <dbReference type="Proteomes" id="UP001058072"/>
    </source>
</evidence>
<sequence length="406" mass="43574">MLSYKYLFDMALILLSTKVFGLVTKKFSMPQVVGALLAGLVLGPAMLNVLHETDFIKQVAELGVIVLMFTAGLETDLTELKKTGKASFIIALLGVLVPLVGGLGIASIFNQESSPEEVSHLLQNIFIGVILTATSVSITVETLKELGKLNTRAGNAILGAAIIDDILGIVALTIVTSCADDSVNIALVLGKVALFFVFAIGAGVLFYQFYNHWVRAYQKDMRRFVIIAFVFCLLLSFCAEEFFGVADITGAFIAGLILSNTPCAQYINSRFETISYMLLSPIFFASIGIQVDLSEMSSELLIFTVILVIIAIISKIIGCGIGAKLCQYSNRECVQIGVGMISRGEVALIVASKGAALGLMGATFFGPVVIMVVVTTILTPILLKLVFSSNKESDSELHKKSKLIQS</sequence>
<dbReference type="EMBL" id="CP071250">
    <property type="protein sequence ID" value="UUF07877.1"/>
    <property type="molecule type" value="Genomic_DNA"/>
</dbReference>
<keyword evidence="5 11" id="KW-0812">Transmembrane</keyword>
<dbReference type="GO" id="GO:0016020">
    <property type="term" value="C:membrane"/>
    <property type="evidence" value="ECO:0007669"/>
    <property type="project" value="UniProtKB-SubCell"/>
</dbReference>
<feature type="transmembrane region" description="Helical" evidence="11">
    <location>
        <begin position="121"/>
        <end position="143"/>
    </location>
</feature>
<name>A0A9Q9CNL2_9FIRM</name>
<evidence type="ECO:0000256" key="1">
    <source>
        <dbReference type="ARBA" id="ARBA00004141"/>
    </source>
</evidence>
<evidence type="ECO:0000313" key="14">
    <source>
        <dbReference type="EMBL" id="UUF07877.1"/>
    </source>
</evidence>
<evidence type="ECO:0000256" key="11">
    <source>
        <dbReference type="SAM" id="Phobius"/>
    </source>
</evidence>
<evidence type="ECO:0000313" key="13">
    <source>
        <dbReference type="EMBL" id="UUF06625.1"/>
    </source>
</evidence>
<feature type="transmembrane region" description="Helical" evidence="11">
    <location>
        <begin position="301"/>
        <end position="321"/>
    </location>
</feature>
<keyword evidence="10" id="KW-0739">Sodium transport</keyword>
<dbReference type="RefSeq" id="WP_055274972.1">
    <property type="nucleotide sequence ID" value="NZ_CP071249.1"/>
</dbReference>
<keyword evidence="6 11" id="KW-1133">Transmembrane helix</keyword>
<evidence type="ECO:0000313" key="15">
    <source>
        <dbReference type="Proteomes" id="UP001058016"/>
    </source>
</evidence>
<dbReference type="EMBL" id="CP071249">
    <property type="protein sequence ID" value="UUF06625.1"/>
    <property type="molecule type" value="Genomic_DNA"/>
</dbReference>
<dbReference type="PANTHER" id="PTHR43562:SF3">
    <property type="entry name" value="SODIUM ION_PROTON EXCHANGER (EUROFUNG)"/>
    <property type="match status" value="1"/>
</dbReference>
<dbReference type="Proteomes" id="UP001058016">
    <property type="component" value="Chromosome"/>
</dbReference>
<keyword evidence="8" id="KW-0406">Ion transport</keyword>
<gene>
    <name evidence="13" type="ORF">J0J69_03325</name>
    <name evidence="14" type="ORF">J0J70_09665</name>
</gene>
<keyword evidence="7" id="KW-0915">Sodium</keyword>
<dbReference type="PANTHER" id="PTHR43562">
    <property type="entry name" value="NAPA-TYPE SODIUM/HYDROGEN ANTIPORTER"/>
    <property type="match status" value="1"/>
</dbReference>
<comment type="subcellular location">
    <subcellularLocation>
        <location evidence="1">Membrane</location>
        <topology evidence="1">Multi-pass membrane protein</topology>
    </subcellularLocation>
</comment>
<keyword evidence="15" id="KW-1185">Reference proteome</keyword>
<keyword evidence="4" id="KW-0050">Antiport</keyword>
<feature type="transmembrane region" description="Helical" evidence="11">
    <location>
        <begin position="155"/>
        <end position="175"/>
    </location>
</feature>
<evidence type="ECO:0000256" key="10">
    <source>
        <dbReference type="ARBA" id="ARBA00023201"/>
    </source>
</evidence>
<evidence type="ECO:0000256" key="3">
    <source>
        <dbReference type="ARBA" id="ARBA00022448"/>
    </source>
</evidence>
<evidence type="ECO:0000256" key="7">
    <source>
        <dbReference type="ARBA" id="ARBA00023053"/>
    </source>
</evidence>
<feature type="domain" description="Cation/H+ exchanger transmembrane" evidence="12">
    <location>
        <begin position="16"/>
        <end position="384"/>
    </location>
</feature>
<feature type="transmembrane region" description="Helical" evidence="11">
    <location>
        <begin position="243"/>
        <end position="261"/>
    </location>
</feature>
<dbReference type="InterPro" id="IPR038770">
    <property type="entry name" value="Na+/solute_symporter_sf"/>
</dbReference>
<feature type="transmembrane region" description="Helical" evidence="11">
    <location>
        <begin position="86"/>
        <end position="109"/>
    </location>
</feature>
<feature type="transmembrane region" description="Helical" evidence="11">
    <location>
        <begin position="31"/>
        <end position="49"/>
    </location>
</feature>
<reference evidence="14 15" key="1">
    <citation type="submission" date="2021-03" db="EMBL/GenBank/DDBJ databases">
        <title>Comparative Genomics and Metabolomics in the genus Turicibacter.</title>
        <authorList>
            <person name="Maki J."/>
            <person name="Looft T."/>
        </authorList>
    </citation>
    <scope>NUCLEOTIDE SEQUENCE</scope>
    <source>
        <strain evidence="14">ISU324</strain>
        <strain evidence="13 15">MMM721</strain>
    </source>
</reference>
<dbReference type="Proteomes" id="UP001058072">
    <property type="component" value="Chromosome"/>
</dbReference>
<evidence type="ECO:0000256" key="8">
    <source>
        <dbReference type="ARBA" id="ARBA00023065"/>
    </source>
</evidence>
<proteinExistence type="inferred from homology"/>
<evidence type="ECO:0000256" key="5">
    <source>
        <dbReference type="ARBA" id="ARBA00022692"/>
    </source>
</evidence>
<feature type="transmembrane region" description="Helical" evidence="11">
    <location>
        <begin position="364"/>
        <end position="387"/>
    </location>
</feature>
<keyword evidence="3" id="KW-0813">Transport</keyword>
<protein>
    <submittedName>
        <fullName evidence="14">Cation:proton antiporter</fullName>
    </submittedName>
</protein>
<dbReference type="InterPro" id="IPR006153">
    <property type="entry name" value="Cation/H_exchanger_TM"/>
</dbReference>
<dbReference type="GO" id="GO:0015297">
    <property type="term" value="F:antiporter activity"/>
    <property type="evidence" value="ECO:0007669"/>
    <property type="project" value="UniProtKB-KW"/>
</dbReference>